<dbReference type="InterPro" id="IPR023179">
    <property type="entry name" value="GTP-bd_ortho_bundle_sf"/>
</dbReference>
<evidence type="ECO:0000256" key="2">
    <source>
        <dbReference type="ARBA" id="ARBA00023134"/>
    </source>
</evidence>
<comment type="function">
    <text evidence="3">Required for a late step of 50S ribosomal subunit assembly. Has GTPase activity.</text>
</comment>
<sequence>MENNKLKINWFPGHMKKALEQINAQYKNIDFVIEVLDARCIKTSHNSELVTAFVNKPIIKIALKQDLSTIKSLDDLLVGSTKNKAFKNEVIKALYNALDHKIKQYEKKGLVNPRLVGLVVGLPNVGKSSLINFLANKNQLKTENRPGVTKNQSLKQINQHFYLIDTPGVFFKDVSNYEDGYKLVLINCVRKEVVNLYDVIQYAYQFYSTFYFSSLKTKYQLNEMIDFDHFLDHICTLYHFKLVNNTLDYERALNALFNDFSSGLVCSVNYDQ</sequence>
<dbReference type="PANTHER" id="PTHR45782">
    <property type="entry name" value="MITOCHONDRIAL RIBOSOME-ASSOCIATED GTPASE 1"/>
    <property type="match status" value="1"/>
</dbReference>
<dbReference type="GO" id="GO:0003924">
    <property type="term" value="F:GTPase activity"/>
    <property type="evidence" value="ECO:0007669"/>
    <property type="project" value="TreeGrafter"/>
</dbReference>
<dbReference type="Pfam" id="PF01926">
    <property type="entry name" value="MMR_HSR1"/>
    <property type="match status" value="1"/>
</dbReference>
<evidence type="ECO:0000256" key="3">
    <source>
        <dbReference type="PIRNR" id="PIRNR006230"/>
    </source>
</evidence>
<dbReference type="eggNOG" id="COG1161">
    <property type="taxonomic scope" value="Bacteria"/>
</dbReference>
<dbReference type="SUPFAM" id="SSF52540">
    <property type="entry name" value="P-loop containing nucleoside triphosphate hydrolases"/>
    <property type="match status" value="1"/>
</dbReference>
<comment type="similarity">
    <text evidence="3">Belongs to the TRAFAC class YlqF/YawG GTPase family. MTG1 subfamily.</text>
</comment>
<accession>A0A084EZR2</accession>
<comment type="subcellular location">
    <subcellularLocation>
        <location evidence="3">Cytoplasm</location>
    </subcellularLocation>
</comment>
<dbReference type="EMBL" id="JFDP01000040">
    <property type="protein sequence ID" value="KEZ23454.1"/>
    <property type="molecule type" value="Genomic_DNA"/>
</dbReference>
<evidence type="ECO:0000259" key="5">
    <source>
        <dbReference type="Pfam" id="PF01926"/>
    </source>
</evidence>
<dbReference type="NCBIfam" id="TIGR03596">
    <property type="entry name" value="GTPase_YlqF"/>
    <property type="match status" value="1"/>
</dbReference>
<dbReference type="OrthoDB" id="9779790at2"/>
<keyword evidence="2 3" id="KW-0342">GTP-binding</keyword>
<keyword evidence="3" id="KW-0963">Cytoplasm</keyword>
<dbReference type="InterPro" id="IPR019991">
    <property type="entry name" value="GTP-bd_ribosome_bgen"/>
</dbReference>
<evidence type="ECO:0000256" key="4">
    <source>
        <dbReference type="PIRSR" id="PIRSR006230-1"/>
    </source>
</evidence>
<dbReference type="RefSeq" id="WP_038102480.1">
    <property type="nucleotide sequence ID" value="NZ_JFDP01000040.1"/>
</dbReference>
<dbReference type="GO" id="GO:0005525">
    <property type="term" value="F:GTP binding"/>
    <property type="evidence" value="ECO:0007669"/>
    <property type="project" value="UniProtKB-KW"/>
</dbReference>
<dbReference type="CDD" id="cd01856">
    <property type="entry name" value="YlqF"/>
    <property type="match status" value="1"/>
</dbReference>
<dbReference type="Proteomes" id="UP000028537">
    <property type="component" value="Unassembled WGS sequence"/>
</dbReference>
<keyword evidence="7" id="KW-1185">Reference proteome</keyword>
<keyword evidence="1 3" id="KW-0547">Nucleotide-binding</keyword>
<evidence type="ECO:0000313" key="7">
    <source>
        <dbReference type="Proteomes" id="UP000028537"/>
    </source>
</evidence>
<evidence type="ECO:0000313" key="6">
    <source>
        <dbReference type="EMBL" id="KEZ23454.1"/>
    </source>
</evidence>
<dbReference type="GO" id="GO:0005737">
    <property type="term" value="C:cytoplasm"/>
    <property type="evidence" value="ECO:0007669"/>
    <property type="project" value="UniProtKB-SubCell"/>
</dbReference>
<feature type="binding site" evidence="4">
    <location>
        <position position="168"/>
    </location>
    <ligand>
        <name>GTP</name>
        <dbReference type="ChEBI" id="CHEBI:37565"/>
    </ligand>
</feature>
<feature type="binding site" evidence="4">
    <location>
        <begin position="124"/>
        <end position="129"/>
    </location>
    <ligand>
        <name>GTP</name>
        <dbReference type="ChEBI" id="CHEBI:37565"/>
    </ligand>
</feature>
<name>A0A084EZR2_9BACT</name>
<dbReference type="PIRSF" id="PIRSF006230">
    <property type="entry name" value="MG442"/>
    <property type="match status" value="1"/>
</dbReference>
<comment type="caution">
    <text evidence="6">The sequence shown here is derived from an EMBL/GenBank/DDBJ whole genome shotgun (WGS) entry which is preliminary data.</text>
</comment>
<dbReference type="PANTHER" id="PTHR45782:SF4">
    <property type="entry name" value="MITOCHONDRIAL RIBOSOME-ASSOCIATED GTPASE 1"/>
    <property type="match status" value="1"/>
</dbReference>
<evidence type="ECO:0000256" key="1">
    <source>
        <dbReference type="ARBA" id="ARBA00022741"/>
    </source>
</evidence>
<organism evidence="6 7">
    <name type="scientific">Ureaplasma diversum NCTC 246</name>
    <dbReference type="NCBI Taxonomy" id="1188241"/>
    <lineage>
        <taxon>Bacteria</taxon>
        <taxon>Bacillati</taxon>
        <taxon>Mycoplasmatota</taxon>
        <taxon>Mycoplasmoidales</taxon>
        <taxon>Mycoplasmoidaceae</taxon>
        <taxon>Ureaplasma</taxon>
    </lineage>
</organism>
<dbReference type="InterPro" id="IPR016478">
    <property type="entry name" value="GTPase_MTG1"/>
</dbReference>
<dbReference type="Gene3D" id="1.10.1580.10">
    <property type="match status" value="1"/>
</dbReference>
<feature type="domain" description="G" evidence="5">
    <location>
        <begin position="119"/>
        <end position="175"/>
    </location>
</feature>
<dbReference type="InterPro" id="IPR027417">
    <property type="entry name" value="P-loop_NTPase"/>
</dbReference>
<proteinExistence type="inferred from homology"/>
<dbReference type="Gene3D" id="3.40.50.300">
    <property type="entry name" value="P-loop containing nucleotide triphosphate hydrolases"/>
    <property type="match status" value="1"/>
</dbReference>
<gene>
    <name evidence="6" type="ORF">UDIV_2970</name>
</gene>
<dbReference type="AlphaFoldDB" id="A0A084EZR2"/>
<protein>
    <recommendedName>
        <fullName evidence="3">Ribosome biogenesis GTPase A</fullName>
    </recommendedName>
</protein>
<dbReference type="GO" id="GO:0006412">
    <property type="term" value="P:translation"/>
    <property type="evidence" value="ECO:0007669"/>
    <property type="project" value="TreeGrafter"/>
</dbReference>
<dbReference type="InterPro" id="IPR006073">
    <property type="entry name" value="GTP-bd"/>
</dbReference>
<reference evidence="6 7" key="1">
    <citation type="submission" date="2014-02" db="EMBL/GenBank/DDBJ databases">
        <title>Genome sequence of Ureaplasma diversum strain 246.</title>
        <authorList>
            <person name="Sirand-Pugnet P."/>
            <person name="Breton M."/>
            <person name="Dordet-Frisoni E."/>
            <person name="Baranowski E."/>
            <person name="Barre A."/>
            <person name="Couture C."/>
            <person name="Dupuy V."/>
            <person name="Gaurivaud P."/>
            <person name="Jacob D."/>
            <person name="Lemaitre C."/>
            <person name="Manso-Silvan L."/>
            <person name="Nikolski M."/>
            <person name="Nouvel L.-X."/>
            <person name="Poumarat F."/>
            <person name="Tardy F."/>
            <person name="Thebault P."/>
            <person name="Theil S."/>
            <person name="Citti C."/>
            <person name="Thiaucourt F."/>
            <person name="Blanchard A."/>
        </authorList>
    </citation>
    <scope>NUCLEOTIDE SEQUENCE [LARGE SCALE GENOMIC DNA]</scope>
    <source>
        <strain evidence="6 7">NCTC 246</strain>
    </source>
</reference>